<evidence type="ECO:0000313" key="2">
    <source>
        <dbReference type="EMBL" id="MFA9478196.1"/>
    </source>
</evidence>
<feature type="region of interest" description="Disordered" evidence="1">
    <location>
        <begin position="1"/>
        <end position="36"/>
    </location>
</feature>
<dbReference type="Gene3D" id="2.160.10.10">
    <property type="entry name" value="Hexapeptide repeat proteins"/>
    <property type="match status" value="1"/>
</dbReference>
<dbReference type="RefSeq" id="WP_425345122.1">
    <property type="nucleotide sequence ID" value="NZ_JBGUBD010000004.1"/>
</dbReference>
<accession>A0ABV4U620</accession>
<gene>
    <name evidence="2" type="ORF">ACERK3_07790</name>
</gene>
<dbReference type="SUPFAM" id="SSF53448">
    <property type="entry name" value="Nucleotide-diphospho-sugar transferases"/>
    <property type="match status" value="1"/>
</dbReference>
<sequence>MNVTSVHQRMHNTKPTPPTPVGSGASGAASNGASPAPVASLATADAVLSRVRGVVLLAGTMRVSELGEAIQRSMLDLPIRAGQSMLAGWCEQVATLGALINVERCELRVRINEGVHRPTVPKKLNRVAVDVEVDTSAYRGSGGVLRDIAQDFDDDQYLLVANAAQVLLEPLADLVKALAEPQAAVSLVSHRDGTPSGVMLIRCDVLKRLPAVGFIDLKEQALPGIAREHDVRVLHRDRPTGLPVRTLANYITALQTLYRSAKNADEAASPFVEDWQSTFALIEPGAEVGDSARIHDSIVLDGGRVGDGAVLVRGVVGPGGVVAANRTMVDCVVQAKK</sequence>
<comment type="caution">
    <text evidence="2">The sequence shown here is derived from an EMBL/GenBank/DDBJ whole genome shotgun (WGS) entry which is preliminary data.</text>
</comment>
<reference evidence="2 3" key="1">
    <citation type="submission" date="2024-08" db="EMBL/GenBank/DDBJ databases">
        <title>Whole-genome sequencing of halo(alkali)philic microorganisms from hypersaline lakes.</title>
        <authorList>
            <person name="Sorokin D.Y."/>
            <person name="Merkel A.Y."/>
            <person name="Messina E."/>
            <person name="Yakimov M."/>
        </authorList>
    </citation>
    <scope>NUCLEOTIDE SEQUENCE [LARGE SCALE GENOMIC DNA]</scope>
    <source>
        <strain evidence="2 3">AB-hyl4</strain>
    </source>
</reference>
<evidence type="ECO:0000313" key="3">
    <source>
        <dbReference type="Proteomes" id="UP001575105"/>
    </source>
</evidence>
<dbReference type="EMBL" id="JBGUBD010000004">
    <property type="protein sequence ID" value="MFA9478196.1"/>
    <property type="molecule type" value="Genomic_DNA"/>
</dbReference>
<dbReference type="Proteomes" id="UP001575105">
    <property type="component" value="Unassembled WGS sequence"/>
</dbReference>
<evidence type="ECO:0000256" key="1">
    <source>
        <dbReference type="SAM" id="MobiDB-lite"/>
    </source>
</evidence>
<name>A0ABV4U620_9BACT</name>
<proteinExistence type="predicted"/>
<keyword evidence="3" id="KW-1185">Reference proteome</keyword>
<protein>
    <submittedName>
        <fullName evidence="2">Uncharacterized protein</fullName>
    </submittedName>
</protein>
<feature type="compositionally biased region" description="Low complexity" evidence="1">
    <location>
        <begin position="21"/>
        <end position="36"/>
    </location>
</feature>
<organism evidence="2 3">
    <name type="scientific">Natronomicrosphaera hydrolytica</name>
    <dbReference type="NCBI Taxonomy" id="3242702"/>
    <lineage>
        <taxon>Bacteria</taxon>
        <taxon>Pseudomonadati</taxon>
        <taxon>Planctomycetota</taxon>
        <taxon>Phycisphaerae</taxon>
        <taxon>Phycisphaerales</taxon>
        <taxon>Phycisphaeraceae</taxon>
        <taxon>Natronomicrosphaera</taxon>
    </lineage>
</organism>
<dbReference type="InterPro" id="IPR029044">
    <property type="entry name" value="Nucleotide-diphossugar_trans"/>
</dbReference>